<name>A0A9D4D770_DREPO</name>
<dbReference type="AlphaFoldDB" id="A0A9D4D770"/>
<comment type="caution">
    <text evidence="1">The sequence shown here is derived from an EMBL/GenBank/DDBJ whole genome shotgun (WGS) entry which is preliminary data.</text>
</comment>
<proteinExistence type="predicted"/>
<reference evidence="1" key="2">
    <citation type="submission" date="2020-11" db="EMBL/GenBank/DDBJ databases">
        <authorList>
            <person name="McCartney M.A."/>
            <person name="Auch B."/>
            <person name="Kono T."/>
            <person name="Mallez S."/>
            <person name="Becker A."/>
            <person name="Gohl D.M."/>
            <person name="Silverstein K.A.T."/>
            <person name="Koren S."/>
            <person name="Bechman K.B."/>
            <person name="Herman A."/>
            <person name="Abrahante J.E."/>
            <person name="Garbe J."/>
        </authorList>
    </citation>
    <scope>NUCLEOTIDE SEQUENCE</scope>
    <source>
        <strain evidence="1">Duluth1</strain>
        <tissue evidence="1">Whole animal</tissue>
    </source>
</reference>
<evidence type="ECO:0000313" key="1">
    <source>
        <dbReference type="EMBL" id="KAH3739279.1"/>
    </source>
</evidence>
<keyword evidence="2" id="KW-1185">Reference proteome</keyword>
<sequence length="70" mass="8275">MNENIYLDSNDHWNIGYWIPGDSPINSKEVLKELKEMGASLPFWNYIFLWALVLKQQEVAKLCLQKVEVY</sequence>
<reference evidence="1" key="1">
    <citation type="journal article" date="2019" name="bioRxiv">
        <title>The Genome of the Zebra Mussel, Dreissena polymorpha: A Resource for Invasive Species Research.</title>
        <authorList>
            <person name="McCartney M.A."/>
            <person name="Auch B."/>
            <person name="Kono T."/>
            <person name="Mallez S."/>
            <person name="Zhang Y."/>
            <person name="Obille A."/>
            <person name="Becker A."/>
            <person name="Abrahante J.E."/>
            <person name="Garbe J."/>
            <person name="Badalamenti J.P."/>
            <person name="Herman A."/>
            <person name="Mangelson H."/>
            <person name="Liachko I."/>
            <person name="Sullivan S."/>
            <person name="Sone E.D."/>
            <person name="Koren S."/>
            <person name="Silverstein K.A.T."/>
            <person name="Beckman K.B."/>
            <person name="Gohl D.M."/>
        </authorList>
    </citation>
    <scope>NUCLEOTIDE SEQUENCE</scope>
    <source>
        <strain evidence="1">Duluth1</strain>
        <tissue evidence="1">Whole animal</tissue>
    </source>
</reference>
<organism evidence="1 2">
    <name type="scientific">Dreissena polymorpha</name>
    <name type="common">Zebra mussel</name>
    <name type="synonym">Mytilus polymorpha</name>
    <dbReference type="NCBI Taxonomy" id="45954"/>
    <lineage>
        <taxon>Eukaryota</taxon>
        <taxon>Metazoa</taxon>
        <taxon>Spiralia</taxon>
        <taxon>Lophotrochozoa</taxon>
        <taxon>Mollusca</taxon>
        <taxon>Bivalvia</taxon>
        <taxon>Autobranchia</taxon>
        <taxon>Heteroconchia</taxon>
        <taxon>Euheterodonta</taxon>
        <taxon>Imparidentia</taxon>
        <taxon>Neoheterodontei</taxon>
        <taxon>Myida</taxon>
        <taxon>Dreissenoidea</taxon>
        <taxon>Dreissenidae</taxon>
        <taxon>Dreissena</taxon>
    </lineage>
</organism>
<dbReference type="EMBL" id="JAIWYP010000011">
    <property type="protein sequence ID" value="KAH3739279.1"/>
    <property type="molecule type" value="Genomic_DNA"/>
</dbReference>
<gene>
    <name evidence="1" type="ORF">DPMN_045929</name>
</gene>
<accession>A0A9D4D770</accession>
<dbReference type="Proteomes" id="UP000828390">
    <property type="component" value="Unassembled WGS sequence"/>
</dbReference>
<protein>
    <submittedName>
        <fullName evidence="1">Uncharacterized protein</fullName>
    </submittedName>
</protein>
<evidence type="ECO:0000313" key="2">
    <source>
        <dbReference type="Proteomes" id="UP000828390"/>
    </source>
</evidence>